<gene>
    <name evidence="17" type="ORF">GCG54_00002313</name>
</gene>
<evidence type="ECO:0000259" key="16">
    <source>
        <dbReference type="PROSITE" id="PS50102"/>
    </source>
</evidence>
<evidence type="ECO:0000256" key="11">
    <source>
        <dbReference type="ARBA" id="ARBA00023136"/>
    </source>
</evidence>
<comment type="caution">
    <text evidence="17">The sequence shown here is derived from an EMBL/GenBank/DDBJ whole genome shotgun (WGS) entry which is preliminary data.</text>
</comment>
<dbReference type="InterPro" id="IPR039627">
    <property type="entry name" value="Yme2_C"/>
</dbReference>
<dbReference type="Pfam" id="PF10443">
    <property type="entry name" value="RNA12"/>
    <property type="match status" value="1"/>
</dbReference>
<evidence type="ECO:0000256" key="14">
    <source>
        <dbReference type="RuleBase" id="RU367108"/>
    </source>
</evidence>
<feature type="region of interest" description="Disordered" evidence="15">
    <location>
        <begin position="699"/>
        <end position="721"/>
    </location>
</feature>
<keyword evidence="9" id="KW-1133">Transmembrane helix</keyword>
<evidence type="ECO:0000256" key="8">
    <source>
        <dbReference type="ARBA" id="ARBA00022946"/>
    </source>
</evidence>
<feature type="region of interest" description="Disordered" evidence="15">
    <location>
        <begin position="55"/>
        <end position="74"/>
    </location>
</feature>
<dbReference type="Gene3D" id="3.30.70.330">
    <property type="match status" value="1"/>
</dbReference>
<keyword evidence="6 14" id="KW-0999">Mitochondrion inner membrane</keyword>
<keyword evidence="18" id="KW-1185">Reference proteome</keyword>
<evidence type="ECO:0000256" key="7">
    <source>
        <dbReference type="ARBA" id="ARBA00022884"/>
    </source>
</evidence>
<dbReference type="GO" id="GO:0005743">
    <property type="term" value="C:mitochondrial inner membrane"/>
    <property type="evidence" value="ECO:0007669"/>
    <property type="project" value="UniProtKB-SubCell"/>
</dbReference>
<evidence type="ECO:0000256" key="10">
    <source>
        <dbReference type="ARBA" id="ARBA00023128"/>
    </source>
</evidence>
<keyword evidence="5" id="KW-0812">Transmembrane</keyword>
<keyword evidence="8" id="KW-0809">Transit peptide</keyword>
<dbReference type="PANTHER" id="PTHR32198">
    <property type="entry name" value="MITOCHONDRIAL ESCAPE PROTEIN 2"/>
    <property type="match status" value="1"/>
</dbReference>
<feature type="compositionally biased region" description="Basic and acidic residues" evidence="15">
    <location>
        <begin position="699"/>
        <end position="715"/>
    </location>
</feature>
<comment type="subcellular location">
    <subcellularLocation>
        <location evidence="1 14">Mitochondrion inner membrane</location>
        <topology evidence="1 14">Single-pass membrane protein</topology>
    </subcellularLocation>
</comment>
<reference evidence="17" key="2">
    <citation type="submission" date="2020-03" db="EMBL/GenBank/DDBJ databases">
        <authorList>
            <person name="Fu F.-F."/>
            <person name="Chen J."/>
        </authorList>
    </citation>
    <scope>NUCLEOTIDE SEQUENCE</scope>
    <source>
        <strain evidence="17">Lc1</strain>
    </source>
</reference>
<evidence type="ECO:0000256" key="12">
    <source>
        <dbReference type="ARBA" id="ARBA00025276"/>
    </source>
</evidence>
<evidence type="ECO:0000256" key="15">
    <source>
        <dbReference type="SAM" id="MobiDB-lite"/>
    </source>
</evidence>
<organism evidence="17 18">
    <name type="scientific">Colletotrichum gloeosporioides</name>
    <name type="common">Anthracnose fungus</name>
    <name type="synonym">Glomerella cingulata</name>
    <dbReference type="NCBI Taxonomy" id="474922"/>
    <lineage>
        <taxon>Eukaryota</taxon>
        <taxon>Fungi</taxon>
        <taxon>Dikarya</taxon>
        <taxon>Ascomycota</taxon>
        <taxon>Pezizomycotina</taxon>
        <taxon>Sordariomycetes</taxon>
        <taxon>Hypocreomycetidae</taxon>
        <taxon>Glomerellales</taxon>
        <taxon>Glomerellaceae</taxon>
        <taxon>Colletotrichum</taxon>
        <taxon>Colletotrichum gloeosporioides species complex</taxon>
    </lineage>
</organism>
<dbReference type="RefSeq" id="XP_045258770.1">
    <property type="nucleotide sequence ID" value="XM_045402408.1"/>
</dbReference>
<dbReference type="InterPro" id="IPR000504">
    <property type="entry name" value="RRM_dom"/>
</dbReference>
<evidence type="ECO:0000256" key="4">
    <source>
        <dbReference type="ARBA" id="ARBA00022664"/>
    </source>
</evidence>
<name>A0A8H4FF43_COLGL</name>
<comment type="similarity">
    <text evidence="2 14">Belongs to the YME2 family.</text>
</comment>
<dbReference type="PROSITE" id="PS50102">
    <property type="entry name" value="RRM"/>
    <property type="match status" value="1"/>
</dbReference>
<dbReference type="Pfam" id="PF00076">
    <property type="entry name" value="RRM_1"/>
    <property type="match status" value="1"/>
</dbReference>
<keyword evidence="10 14" id="KW-0496">Mitochondrion</keyword>
<keyword evidence="11" id="KW-0472">Membrane</keyword>
<evidence type="ECO:0000256" key="1">
    <source>
        <dbReference type="ARBA" id="ARBA00004434"/>
    </source>
</evidence>
<evidence type="ECO:0000313" key="17">
    <source>
        <dbReference type="EMBL" id="KAF3799610.1"/>
    </source>
</evidence>
<dbReference type="EMBL" id="WVTB01000084">
    <property type="protein sequence ID" value="KAF3799610.1"/>
    <property type="molecule type" value="Genomic_DNA"/>
</dbReference>
<feature type="domain" description="RRM" evidence="16">
    <location>
        <begin position="286"/>
        <end position="378"/>
    </location>
</feature>
<dbReference type="GO" id="GO:0006397">
    <property type="term" value="P:mRNA processing"/>
    <property type="evidence" value="ECO:0007669"/>
    <property type="project" value="UniProtKB-UniRule"/>
</dbReference>
<comment type="function">
    <text evidence="12 14">Plays a role in maintaining the mitochondrial genome and in controlling the mtDNA escape. Involved in the regulation of mtDNA nucleotide structure and number. May have a dispensable role in early maturation of pre-rRNA.</text>
</comment>
<proteinExistence type="inferred from homology"/>
<dbReference type="InterPro" id="IPR035979">
    <property type="entry name" value="RBD_domain_sf"/>
</dbReference>
<accession>A0A8H4FF43</accession>
<dbReference type="CDD" id="cd12433">
    <property type="entry name" value="RRM_Yme2p_like"/>
    <property type="match status" value="1"/>
</dbReference>
<dbReference type="InterPro" id="IPR012677">
    <property type="entry name" value="Nucleotide-bd_a/b_plait_sf"/>
</dbReference>
<evidence type="ECO:0000256" key="2">
    <source>
        <dbReference type="ARBA" id="ARBA00010320"/>
    </source>
</evidence>
<dbReference type="SUPFAM" id="SSF54928">
    <property type="entry name" value="RNA-binding domain, RBD"/>
    <property type="match status" value="1"/>
</dbReference>
<sequence length="949" mass="105683">MWFHWPPTDWQWKAMSKAWRQDISVGRRVSETELGSAGGVIVRLLVWEGELGEDLSENHDEDDDDLEGAVDEDGVGSGAAGCSCLPSDWNMAMNFWISGAMFRSGRAVRQTWVPARPFARPQFQLQGSIVHATRAWESTSTGDEKSGHISTSQSESILFLDNLFPLKLTHLLRSRAWQSDKDFGDLLQRFESSSFGVGDPIGLVKRAIPDDLPIKITEILPRFKDGGVYVKFSHGSDVQPKDVENSLARTLEKNPIRPWFNPFRGVRAGLVRGVPWLEDLLRFPKSRIKIEFTGKDAGGEAVELSQEDIYSIFRKYGKIAEITSQPSDSKVLPKYAYIDFSLVRDAIMARNCLHGYVVGEALGGGKNGTKLRLSYEQKVKPHNIWNWLSNHPRIVIPVVAALLAAITVAVFDPIREFFVKAHIQHSFRLSDNKFYKWVKSQTSDIISSFARKKTDKASFNAVWQHRRDLIEQIQTWLLESSDTFVVVQGPRGSGKKELVTDQALKDRKNVLVIDCKPITEARGESGTIKRLANAVGYKPVFAFLNSMSSMIDLAVQSTTGVKAGFSETLESQVVKILHTTAEALKEVSLAGRHKDGKDADLSEDAWLEAHPDKRAVVVIDNFLHKNESSIVYDKVAEWAAMMVQNNVAHVIFLTDDTAYSKSLSKAMPDRVFRHAALGDLSPDVAKKFVISRLEEDELEKVREHSTEAQQEKEGKAPVQPEVKPDLSELDAAIGILGGRLTDLENLARRLKGRQSPQKAVEDIINQSATEIVKMYLLGGKDSVEGKKWSTEQAWYLIKALASHDALRYNEVLLSDTFGSSTTPGAANGESALEGLTNADLITVETYNGRPQTIRPGKPMYQAAFSMLLEDRVLRAKMDLALLKELAKVEAKTIEKAEGELALLGSLPKQPSQTGSRVSYLLDKIEGSQAKITQFEKEIAGLKKVLKHNY</sequence>
<dbReference type="GeneID" id="69009477"/>
<evidence type="ECO:0000256" key="3">
    <source>
        <dbReference type="ARBA" id="ARBA00020222"/>
    </source>
</evidence>
<dbReference type="InterPro" id="IPR034260">
    <property type="entry name" value="Yme2_RRM"/>
</dbReference>
<dbReference type="AlphaFoldDB" id="A0A8H4FF43"/>
<dbReference type="PANTHER" id="PTHR32198:SF2">
    <property type="entry name" value="MITOCHONDRIAL ESCAPE PROTEIN 2"/>
    <property type="match status" value="1"/>
</dbReference>
<evidence type="ECO:0000256" key="9">
    <source>
        <dbReference type="ARBA" id="ARBA00022989"/>
    </source>
</evidence>
<protein>
    <recommendedName>
        <fullName evidence="3 14">Mitochondrial escape protein 2</fullName>
    </recommendedName>
</protein>
<dbReference type="Proteomes" id="UP000613401">
    <property type="component" value="Unassembled WGS sequence"/>
</dbReference>
<evidence type="ECO:0000256" key="13">
    <source>
        <dbReference type="PROSITE-ProRule" id="PRU00176"/>
    </source>
</evidence>
<reference evidence="17" key="1">
    <citation type="journal article" date="2020" name="Phytopathology">
        <title>Genome sequence and comparative analysis of Colletotrichum gloeosporioides isolated from Liriodendron leaves.</title>
        <authorList>
            <person name="Fu F.F."/>
            <person name="Hao Z."/>
            <person name="Wang P."/>
            <person name="Lu Y."/>
            <person name="Xue L.J."/>
            <person name="Wei G."/>
            <person name="Tian Y."/>
            <person name="Baishi H."/>
            <person name="Xu H."/>
            <person name="Shi J."/>
            <person name="Cheng T."/>
            <person name="Wang G."/>
            <person name="Yi Y."/>
            <person name="Chen J."/>
        </authorList>
    </citation>
    <scope>NUCLEOTIDE SEQUENCE</scope>
    <source>
        <strain evidence="17">Lc1</strain>
    </source>
</reference>
<evidence type="ECO:0000256" key="5">
    <source>
        <dbReference type="ARBA" id="ARBA00022692"/>
    </source>
</evidence>
<keyword evidence="4 14" id="KW-0507">mRNA processing</keyword>
<dbReference type="GO" id="GO:0003723">
    <property type="term" value="F:RNA binding"/>
    <property type="evidence" value="ECO:0007669"/>
    <property type="project" value="UniProtKB-UniRule"/>
</dbReference>
<dbReference type="FunFam" id="3.30.70.330:FF:000959">
    <property type="entry name" value="Mitochondrial escape protein 2"/>
    <property type="match status" value="1"/>
</dbReference>
<dbReference type="SUPFAM" id="SSF52540">
    <property type="entry name" value="P-loop containing nucleoside triphosphate hydrolases"/>
    <property type="match status" value="1"/>
</dbReference>
<dbReference type="InterPro" id="IPR018850">
    <property type="entry name" value="Mt_escape_2_C"/>
</dbReference>
<dbReference type="InterPro" id="IPR027417">
    <property type="entry name" value="P-loop_NTPase"/>
</dbReference>
<evidence type="ECO:0000313" key="18">
    <source>
        <dbReference type="Proteomes" id="UP000613401"/>
    </source>
</evidence>
<keyword evidence="7 13" id="KW-0694">RNA-binding</keyword>
<evidence type="ECO:0000256" key="6">
    <source>
        <dbReference type="ARBA" id="ARBA00022792"/>
    </source>
</evidence>